<gene>
    <name evidence="2" type="ORF">MN202_18050</name>
</gene>
<sequence length="180" mass="19790">MVILPAADQFYFQVKDLSVIPLSEEHGNFYTQIYRDGKLMKHIATPLSQDKAHQSFILALKLTAAVPAKRLFLVIQAPQVGGYAGLLCVSTVPSQPNCVEVGIMLMQQFHRSGLAQTALATLCHKVFSLIPSVTIIGRIDPHNAAAKKLVAKLGFVYCNKIGCYNLFAGTFQFQEKHRGS</sequence>
<protein>
    <submittedName>
        <fullName evidence="2">GNAT family N-acetyltransferase</fullName>
    </submittedName>
</protein>
<evidence type="ECO:0000259" key="1">
    <source>
        <dbReference type="Pfam" id="PF13302"/>
    </source>
</evidence>
<keyword evidence="3" id="KW-1185">Reference proteome</keyword>
<dbReference type="Pfam" id="PF13302">
    <property type="entry name" value="Acetyltransf_3"/>
    <property type="match status" value="1"/>
</dbReference>
<dbReference type="InterPro" id="IPR016181">
    <property type="entry name" value="Acyl_CoA_acyltransferase"/>
</dbReference>
<dbReference type="SUPFAM" id="SSF55729">
    <property type="entry name" value="Acyl-CoA N-acyltransferases (Nat)"/>
    <property type="match status" value="1"/>
</dbReference>
<dbReference type="PANTHER" id="PTHR43792:SF16">
    <property type="entry name" value="N-ACETYLTRANSFERASE DOMAIN-CONTAINING PROTEIN"/>
    <property type="match status" value="1"/>
</dbReference>
<dbReference type="InterPro" id="IPR000182">
    <property type="entry name" value="GNAT_dom"/>
</dbReference>
<evidence type="ECO:0000313" key="2">
    <source>
        <dbReference type="EMBL" id="MEH8019144.1"/>
    </source>
</evidence>
<dbReference type="PANTHER" id="PTHR43792">
    <property type="entry name" value="GNAT FAMILY, PUTATIVE (AFU_ORTHOLOGUE AFUA_3G00765)-RELATED-RELATED"/>
    <property type="match status" value="1"/>
</dbReference>
<evidence type="ECO:0000313" key="3">
    <source>
        <dbReference type="Proteomes" id="UP001375382"/>
    </source>
</evidence>
<accession>A0ABU8CBL1</accession>
<dbReference type="RefSeq" id="WP_335737541.1">
    <property type="nucleotide sequence ID" value="NZ_JALAAR010000020.1"/>
</dbReference>
<dbReference type="EMBL" id="JALAAR010000020">
    <property type="protein sequence ID" value="MEH8019144.1"/>
    <property type="molecule type" value="Genomic_DNA"/>
</dbReference>
<dbReference type="InterPro" id="IPR051531">
    <property type="entry name" value="N-acetyltransferase"/>
</dbReference>
<feature type="domain" description="N-acetyltransferase" evidence="1">
    <location>
        <begin position="19"/>
        <end position="156"/>
    </location>
</feature>
<name>A0ABU8CBL1_9GAMM</name>
<dbReference type="Proteomes" id="UP001375382">
    <property type="component" value="Unassembled WGS sequence"/>
</dbReference>
<proteinExistence type="predicted"/>
<reference evidence="2 3" key="1">
    <citation type="journal article" date="2023" name="Ecotoxicol. Environ. Saf.">
        <title>Mercury remediation potential of mercury-resistant strain Rheinheimera metallidurans sp. nov. isolated from a municipal waste dumping site.</title>
        <authorList>
            <person name="Yadav V."/>
            <person name="Manjhi A."/>
            <person name="Vadakedath N."/>
        </authorList>
    </citation>
    <scope>NUCLEOTIDE SEQUENCE [LARGE SCALE GENOMIC DNA]</scope>
    <source>
        <strain evidence="2 3">E-49</strain>
    </source>
</reference>
<dbReference type="Gene3D" id="3.40.630.30">
    <property type="match status" value="1"/>
</dbReference>
<comment type="caution">
    <text evidence="2">The sequence shown here is derived from an EMBL/GenBank/DDBJ whole genome shotgun (WGS) entry which is preliminary data.</text>
</comment>
<organism evidence="2 3">
    <name type="scientific">Rheinheimera muenzenbergensis</name>
    <dbReference type="NCBI Taxonomy" id="1193628"/>
    <lineage>
        <taxon>Bacteria</taxon>
        <taxon>Pseudomonadati</taxon>
        <taxon>Pseudomonadota</taxon>
        <taxon>Gammaproteobacteria</taxon>
        <taxon>Chromatiales</taxon>
        <taxon>Chromatiaceae</taxon>
        <taxon>Rheinheimera</taxon>
    </lineage>
</organism>